<protein>
    <submittedName>
        <fullName evidence="3">Pyruvate dehydrogenase E1 component, beta subunit</fullName>
    </submittedName>
</protein>
<name>A0A0S6WAQ0_VECG1</name>
<dbReference type="Pfam" id="PF00364">
    <property type="entry name" value="Biotin_lipoyl"/>
    <property type="match status" value="1"/>
</dbReference>
<accession>A0A0S6WAQ0</accession>
<dbReference type="EMBL" id="DF820463">
    <property type="protein sequence ID" value="GAK55618.1"/>
    <property type="molecule type" value="Genomic_DNA"/>
</dbReference>
<sequence length="86" mass="9663">MTHKVIMPLLGETMEMGKIVAWVKQVGEKVQKGEILLEVESDKATLEVESFFSGYMRKILYAEDTEVKVGEVIALMTTTPDEAIEE</sequence>
<organism evidence="3">
    <name type="scientific">Vecturithrix granuli</name>
    <dbReference type="NCBI Taxonomy" id="1499967"/>
    <lineage>
        <taxon>Bacteria</taxon>
        <taxon>Candidatus Moduliflexota</taxon>
        <taxon>Candidatus Vecturitrichia</taxon>
        <taxon>Candidatus Vecturitrichales</taxon>
        <taxon>Candidatus Vecturitrichaceae</taxon>
        <taxon>Candidatus Vecturithrix</taxon>
    </lineage>
</organism>
<dbReference type="PROSITE" id="PS50968">
    <property type="entry name" value="BIOTINYL_LIPOYL"/>
    <property type="match status" value="1"/>
</dbReference>
<dbReference type="InterPro" id="IPR011053">
    <property type="entry name" value="Single_hybrid_motif"/>
</dbReference>
<dbReference type="PROSITE" id="PS00189">
    <property type="entry name" value="LIPOYL"/>
    <property type="match status" value="1"/>
</dbReference>
<dbReference type="AlphaFoldDB" id="A0A0S6WAQ0"/>
<dbReference type="Proteomes" id="UP000030661">
    <property type="component" value="Unassembled WGS sequence"/>
</dbReference>
<keyword evidence="3" id="KW-0670">Pyruvate</keyword>
<dbReference type="STRING" id="1499967.U27_02452"/>
<dbReference type="PANTHER" id="PTHR23151">
    <property type="entry name" value="DIHYDROLIPOAMIDE ACETYL/SUCCINYL-TRANSFERASE-RELATED"/>
    <property type="match status" value="1"/>
</dbReference>
<dbReference type="GO" id="GO:0045254">
    <property type="term" value="C:pyruvate dehydrogenase complex"/>
    <property type="evidence" value="ECO:0007669"/>
    <property type="project" value="InterPro"/>
</dbReference>
<dbReference type="InterPro" id="IPR000089">
    <property type="entry name" value="Biotin_lipoyl"/>
</dbReference>
<keyword evidence="1" id="KW-0450">Lipoyl</keyword>
<dbReference type="GO" id="GO:0006086">
    <property type="term" value="P:pyruvate decarboxylation to acetyl-CoA"/>
    <property type="evidence" value="ECO:0007669"/>
    <property type="project" value="InterPro"/>
</dbReference>
<evidence type="ECO:0000313" key="3">
    <source>
        <dbReference type="EMBL" id="GAK55618.1"/>
    </source>
</evidence>
<gene>
    <name evidence="3" type="ORF">U27_02452</name>
</gene>
<dbReference type="InterPro" id="IPR045257">
    <property type="entry name" value="E2/Pdx1"/>
</dbReference>
<keyword evidence="4" id="KW-1185">Reference proteome</keyword>
<proteinExistence type="predicted"/>
<dbReference type="InterPro" id="IPR003016">
    <property type="entry name" value="2-oxoA_DH_lipoyl-BS"/>
</dbReference>
<reference evidence="3" key="1">
    <citation type="journal article" date="2015" name="PeerJ">
        <title>First genomic representation of candidate bacterial phylum KSB3 points to enhanced environmental sensing as a trigger of wastewater bulking.</title>
        <authorList>
            <person name="Sekiguchi Y."/>
            <person name="Ohashi A."/>
            <person name="Parks D.H."/>
            <person name="Yamauchi T."/>
            <person name="Tyson G.W."/>
            <person name="Hugenholtz P."/>
        </authorList>
    </citation>
    <scope>NUCLEOTIDE SEQUENCE [LARGE SCALE GENOMIC DNA]</scope>
</reference>
<evidence type="ECO:0000256" key="1">
    <source>
        <dbReference type="ARBA" id="ARBA00022823"/>
    </source>
</evidence>
<dbReference type="PANTHER" id="PTHR23151:SF90">
    <property type="entry name" value="DIHYDROLIPOYLLYSINE-RESIDUE ACETYLTRANSFERASE COMPONENT OF PYRUVATE DEHYDROGENASE COMPLEX, MITOCHONDRIAL-RELATED"/>
    <property type="match status" value="1"/>
</dbReference>
<evidence type="ECO:0000259" key="2">
    <source>
        <dbReference type="PROSITE" id="PS50968"/>
    </source>
</evidence>
<dbReference type="Gene3D" id="2.40.50.100">
    <property type="match status" value="1"/>
</dbReference>
<dbReference type="SUPFAM" id="SSF51230">
    <property type="entry name" value="Single hybrid motif"/>
    <property type="match status" value="1"/>
</dbReference>
<dbReference type="CDD" id="cd06849">
    <property type="entry name" value="lipoyl_domain"/>
    <property type="match status" value="1"/>
</dbReference>
<dbReference type="eggNOG" id="COG0508">
    <property type="taxonomic scope" value="Bacteria"/>
</dbReference>
<evidence type="ECO:0000313" key="4">
    <source>
        <dbReference type="Proteomes" id="UP000030661"/>
    </source>
</evidence>
<feature type="domain" description="Lipoyl-binding" evidence="2">
    <location>
        <begin position="2"/>
        <end position="77"/>
    </location>
</feature>
<dbReference type="HOGENOM" id="CLU_016733_7_6_0"/>